<dbReference type="InterPro" id="IPR031977">
    <property type="entry name" value="DUF4783"/>
</dbReference>
<evidence type="ECO:0000313" key="1">
    <source>
        <dbReference type="EMBL" id="MCS3677832.1"/>
    </source>
</evidence>
<dbReference type="Proteomes" id="UP001155027">
    <property type="component" value="Unassembled WGS sequence"/>
</dbReference>
<dbReference type="AlphaFoldDB" id="A0A9X2PYL1"/>
<evidence type="ECO:0000313" key="2">
    <source>
        <dbReference type="Proteomes" id="UP001155027"/>
    </source>
</evidence>
<dbReference type="Pfam" id="PF16022">
    <property type="entry name" value="DUF4783"/>
    <property type="match status" value="1"/>
</dbReference>
<sequence>MSVPKSLVVLLVIGIGGAPSVGRGQPADSTALGPGSTIEDTSAVARRVATAFAEGNARRLLTPSADRVEISLFGNRTFYSSSQAVYVLREFFRRHPSGRFAVGDVMEAGTSFFVRGEYEEARMARRHHVYVRLDQPQGKDLWNLHEVRIEHAAK</sequence>
<reference evidence="1" key="1">
    <citation type="submission" date="2022-08" db="EMBL/GenBank/DDBJ databases">
        <title>Genomic Encyclopedia of Type Strains, Phase V (KMG-V): Genome sequencing to study the core and pangenomes of soil and plant-associated prokaryotes.</title>
        <authorList>
            <person name="Whitman W."/>
        </authorList>
    </citation>
    <scope>NUCLEOTIDE SEQUENCE</scope>
    <source>
        <strain evidence="1">0</strain>
    </source>
</reference>
<evidence type="ECO:0008006" key="3">
    <source>
        <dbReference type="Google" id="ProtNLM"/>
    </source>
</evidence>
<dbReference type="SUPFAM" id="SSF54427">
    <property type="entry name" value="NTF2-like"/>
    <property type="match status" value="1"/>
</dbReference>
<protein>
    <recommendedName>
        <fullName evidence="3">DUF4783 domain-containing protein</fullName>
    </recommendedName>
</protein>
<comment type="caution">
    <text evidence="1">The sequence shown here is derived from an EMBL/GenBank/DDBJ whole genome shotgun (WGS) entry which is preliminary data.</text>
</comment>
<dbReference type="EMBL" id="JANUAU010000005">
    <property type="protein sequence ID" value="MCS3677832.1"/>
    <property type="molecule type" value="Genomic_DNA"/>
</dbReference>
<name>A0A9X2PYL1_9BACT</name>
<accession>A0A9X2PYL1</accession>
<gene>
    <name evidence="1" type="ORF">GGP71_001760</name>
</gene>
<organism evidence="1 2">
    <name type="scientific">Salinibacter ruber</name>
    <dbReference type="NCBI Taxonomy" id="146919"/>
    <lineage>
        <taxon>Bacteria</taxon>
        <taxon>Pseudomonadati</taxon>
        <taxon>Rhodothermota</taxon>
        <taxon>Rhodothermia</taxon>
        <taxon>Rhodothermales</taxon>
        <taxon>Salinibacteraceae</taxon>
        <taxon>Salinibacter</taxon>
    </lineage>
</organism>
<dbReference type="InterPro" id="IPR032710">
    <property type="entry name" value="NTF2-like_dom_sf"/>
</dbReference>
<dbReference type="Gene3D" id="3.10.450.50">
    <property type="match status" value="1"/>
</dbReference>
<dbReference type="RefSeq" id="WP_259080248.1">
    <property type="nucleotide sequence ID" value="NZ_JANUAU010000005.1"/>
</dbReference>
<proteinExistence type="predicted"/>